<dbReference type="Proteomes" id="UP000078492">
    <property type="component" value="Unassembled WGS sequence"/>
</dbReference>
<evidence type="ECO:0000259" key="1">
    <source>
        <dbReference type="Pfam" id="PF17921"/>
    </source>
</evidence>
<dbReference type="GO" id="GO:0003676">
    <property type="term" value="F:nucleic acid binding"/>
    <property type="evidence" value="ECO:0007669"/>
    <property type="project" value="InterPro"/>
</dbReference>
<dbReference type="InterPro" id="IPR040676">
    <property type="entry name" value="DUF5641"/>
</dbReference>
<dbReference type="InterPro" id="IPR036397">
    <property type="entry name" value="RNaseH_sf"/>
</dbReference>
<feature type="non-terminal residue" evidence="3">
    <location>
        <position position="1"/>
    </location>
</feature>
<dbReference type="EMBL" id="KQ980716">
    <property type="protein sequence ID" value="KYN14205.1"/>
    <property type="molecule type" value="Genomic_DNA"/>
</dbReference>
<dbReference type="SUPFAM" id="SSF53098">
    <property type="entry name" value="Ribonuclease H-like"/>
    <property type="match status" value="1"/>
</dbReference>
<dbReference type="PANTHER" id="PTHR47331:SF1">
    <property type="entry name" value="GAG-LIKE PROTEIN"/>
    <property type="match status" value="1"/>
</dbReference>
<dbReference type="InterPro" id="IPR041588">
    <property type="entry name" value="Integrase_H2C2"/>
</dbReference>
<gene>
    <name evidence="3" type="ORF">ALC57_13589</name>
</gene>
<sequence>VAIHDIDITRWVLKAQENINDKKTIQSKEHLEAESNRFVKNVKYYISRYGFENIYNSDQSGFQLELHTGRTLAIEGTKKIECAIQSVSATTHSYTIQFQARERRGTTGQRQPLDVDGFRLWKNFIKHFLDIVMILDLEVKLHSRDSNLKLQSLTHFQFSLPRFRNLLKYGWHKSGYIDIKPEEFETPVDLADPEFHVASEIDILGGAEHFWNLLRVGQIQASPACPTLQKTRFGWIKIQGVQSFHASITNVQLHEQLARFWDVENVAVASDARTAEEAYCEEHFVQNMSGTEVKKGGGEDSESFYLPHHCFSNAPNDSKFRVVFDASFKDAAGISLNDVLMVGPTVQQDLFTILLRFRTFRYALSAYIVKMYRQVQVHPSQTRYQHTLWRGESASDIVTYELLTLTYGTPRLAKSTLNYDARHPILLPRNHVLTQSIIRQEHEHNAHAGLQATMAAVRQRYWPISLRSTVRKIIRNCIICFKKPSCIYFDNGKTFVGAQGQLKEFFNLLRNEQTQIDIAHFLRDQETVLKFIPPYAPHFGGLWEATVKSAKRHLTRIVGNASLTFEELQTTFCEIEAILNSRPLTSLSEDPNDLSYLSPGHFIIGTALNSFPYQDLNQMVLLKRAGLAPLQWLLGRVERLHHGIDGINRTATIRTARGQFTRPLTKIAILPIEK</sequence>
<dbReference type="STRING" id="471704.A0A151IZM1"/>
<protein>
    <recommendedName>
        <fullName evidence="5">Integrase catalytic domain-containing protein</fullName>
    </recommendedName>
</protein>
<evidence type="ECO:0008006" key="5">
    <source>
        <dbReference type="Google" id="ProtNLM"/>
    </source>
</evidence>
<evidence type="ECO:0000313" key="3">
    <source>
        <dbReference type="EMBL" id="KYN14205.1"/>
    </source>
</evidence>
<evidence type="ECO:0000313" key="4">
    <source>
        <dbReference type="Proteomes" id="UP000078492"/>
    </source>
</evidence>
<dbReference type="PANTHER" id="PTHR47331">
    <property type="entry name" value="PHD-TYPE DOMAIN-CONTAINING PROTEIN"/>
    <property type="match status" value="1"/>
</dbReference>
<reference evidence="3 4" key="1">
    <citation type="submission" date="2015-09" db="EMBL/GenBank/DDBJ databases">
        <title>Trachymyrmex cornetzi WGS genome.</title>
        <authorList>
            <person name="Nygaard S."/>
            <person name="Hu H."/>
            <person name="Boomsma J."/>
            <person name="Zhang G."/>
        </authorList>
    </citation>
    <scope>NUCLEOTIDE SEQUENCE [LARGE SCALE GENOMIC DNA]</scope>
    <source>
        <strain evidence="3">Tcor2-1</strain>
        <tissue evidence="3">Whole body</tissue>
    </source>
</reference>
<evidence type="ECO:0000259" key="2">
    <source>
        <dbReference type="Pfam" id="PF18701"/>
    </source>
</evidence>
<accession>A0A151IZM1</accession>
<name>A0A151IZM1_9HYME</name>
<dbReference type="AlphaFoldDB" id="A0A151IZM1"/>
<dbReference type="Pfam" id="PF18701">
    <property type="entry name" value="DUF5641"/>
    <property type="match status" value="1"/>
</dbReference>
<dbReference type="InterPro" id="IPR012337">
    <property type="entry name" value="RNaseH-like_sf"/>
</dbReference>
<dbReference type="Gene3D" id="3.30.420.10">
    <property type="entry name" value="Ribonuclease H-like superfamily/Ribonuclease H"/>
    <property type="match status" value="1"/>
</dbReference>
<proteinExistence type="predicted"/>
<keyword evidence="4" id="KW-1185">Reference proteome</keyword>
<feature type="domain" description="DUF5641" evidence="2">
    <location>
        <begin position="616"/>
        <end position="670"/>
    </location>
</feature>
<organism evidence="3 4">
    <name type="scientific">Trachymyrmex cornetzi</name>
    <dbReference type="NCBI Taxonomy" id="471704"/>
    <lineage>
        <taxon>Eukaryota</taxon>
        <taxon>Metazoa</taxon>
        <taxon>Ecdysozoa</taxon>
        <taxon>Arthropoda</taxon>
        <taxon>Hexapoda</taxon>
        <taxon>Insecta</taxon>
        <taxon>Pterygota</taxon>
        <taxon>Neoptera</taxon>
        <taxon>Endopterygota</taxon>
        <taxon>Hymenoptera</taxon>
        <taxon>Apocrita</taxon>
        <taxon>Aculeata</taxon>
        <taxon>Formicoidea</taxon>
        <taxon>Formicidae</taxon>
        <taxon>Myrmicinae</taxon>
        <taxon>Trachymyrmex</taxon>
    </lineage>
</organism>
<dbReference type="Pfam" id="PF17921">
    <property type="entry name" value="Integrase_H2C2"/>
    <property type="match status" value="1"/>
</dbReference>
<feature type="domain" description="Integrase zinc-binding" evidence="1">
    <location>
        <begin position="431"/>
        <end position="482"/>
    </location>
</feature>